<dbReference type="Proteomes" id="UP000186657">
    <property type="component" value="Unassembled WGS sequence"/>
</dbReference>
<evidence type="ECO:0000313" key="2">
    <source>
        <dbReference type="Proteomes" id="UP000186657"/>
    </source>
</evidence>
<dbReference type="RefSeq" id="WP_075897638.1">
    <property type="nucleotide sequence ID" value="NZ_MKZS01000001.1"/>
</dbReference>
<gene>
    <name evidence="1" type="ORF">BJP37_07000</name>
</gene>
<protein>
    <submittedName>
        <fullName evidence="1">Uncharacterized protein</fullName>
    </submittedName>
</protein>
<dbReference type="InterPro" id="IPR027417">
    <property type="entry name" value="P-loop_NTPase"/>
</dbReference>
<accession>A0A1U7MYR9</accession>
<dbReference type="EMBL" id="MKZS01000001">
    <property type="protein sequence ID" value="OLT58832.1"/>
    <property type="molecule type" value="Genomic_DNA"/>
</dbReference>
<reference evidence="1 2" key="1">
    <citation type="submission" date="2016-10" db="EMBL/GenBank/DDBJ databases">
        <title>Comparative genomics uncovers the prolific and rare metabolic potential of the cyanobacterial genus Moorea.</title>
        <authorList>
            <person name="Leao T."/>
            <person name="Castelao G."/>
            <person name="Korobeynikov A."/>
            <person name="Monroe E.A."/>
            <person name="Podell S."/>
            <person name="Glukhov E."/>
            <person name="Allen E."/>
            <person name="Gerwick W.H."/>
            <person name="Gerwick L."/>
        </authorList>
    </citation>
    <scope>NUCLEOTIDE SEQUENCE [LARGE SCALE GENOMIC DNA]</scope>
    <source>
        <strain evidence="1 2">PNG5-198</strain>
    </source>
</reference>
<evidence type="ECO:0000313" key="1">
    <source>
        <dbReference type="EMBL" id="OLT58832.1"/>
    </source>
</evidence>
<dbReference type="AlphaFoldDB" id="A0A1U7MYR9"/>
<sequence length="237" mass="27554">MKWEWDTEKLNYFNGTIPWFFGRKLGILGVDDSGKSTLRKLMVDCELVKDVKPTSKRERHRIVVIKENRANKKIAFSYIDDTAGDRNNYNVKKEVFKKVDYIIYVVRSEYILVVDKFDKFVNKSKKQQYITAIQHDFKHFDDWGKKNNFIIVGNYFGDLRGKGKDMVNVNPIECGVPSFSDSDFSNSYLRNFKDRLNTVINNAQIAKNADWIVGSLVSGKFANQLIIDILHKLMKTS</sequence>
<comment type="caution">
    <text evidence="1">The sequence shown here is derived from an EMBL/GenBank/DDBJ whole genome shotgun (WGS) entry which is preliminary data.</text>
</comment>
<dbReference type="SUPFAM" id="SSF52540">
    <property type="entry name" value="P-loop containing nucleoside triphosphate hydrolases"/>
    <property type="match status" value="1"/>
</dbReference>
<keyword evidence="2" id="KW-1185">Reference proteome</keyword>
<organism evidence="1 2">
    <name type="scientific">Moorena bouillonii PNG</name>
    <dbReference type="NCBI Taxonomy" id="568701"/>
    <lineage>
        <taxon>Bacteria</taxon>
        <taxon>Bacillati</taxon>
        <taxon>Cyanobacteriota</taxon>
        <taxon>Cyanophyceae</taxon>
        <taxon>Coleofasciculales</taxon>
        <taxon>Coleofasciculaceae</taxon>
        <taxon>Moorena</taxon>
    </lineage>
</organism>
<name>A0A1U7MYR9_9CYAN</name>
<proteinExistence type="predicted"/>
<dbReference type="Gene3D" id="3.40.50.300">
    <property type="entry name" value="P-loop containing nucleotide triphosphate hydrolases"/>
    <property type="match status" value="1"/>
</dbReference>